<accession>A0A6A8GKQ2</accession>
<name>A0A6A8GKQ2_9EURY</name>
<protein>
    <submittedName>
        <fullName evidence="1">Uncharacterized protein</fullName>
    </submittedName>
</protein>
<keyword evidence="2" id="KW-1185">Reference proteome</keyword>
<dbReference type="EMBL" id="WKJO01000002">
    <property type="protein sequence ID" value="MRX23429.1"/>
    <property type="molecule type" value="Genomic_DNA"/>
</dbReference>
<sequence length="157" mass="17185">MLRGHVIDIVPGAGYQGVVYDQWVVVQSSNNTELKVFDNTVLVASDVHVGRECELTLLAQPSKIEQKAEPPLGIDIESQDDIILTGRVIDTAVRDIWHPEPDRPLLALDVGAGEVLVTTIPELGRQLDDGDVTIGDYLQVVAYRVDLLEIETLSSES</sequence>
<reference evidence="1 2" key="1">
    <citation type="submission" date="2019-11" db="EMBL/GenBank/DDBJ databases">
        <title>Whole genome sequence of Haloferax sp. MBLA0076.</title>
        <authorList>
            <person name="Seo M.-J."/>
            <person name="Cho E.-S."/>
        </authorList>
    </citation>
    <scope>NUCLEOTIDE SEQUENCE [LARGE SCALE GENOMIC DNA]</scope>
    <source>
        <strain evidence="1 2">MBLA0076</strain>
    </source>
</reference>
<dbReference type="Proteomes" id="UP000439022">
    <property type="component" value="Unassembled WGS sequence"/>
</dbReference>
<gene>
    <name evidence="1" type="ORF">GJR96_15865</name>
</gene>
<evidence type="ECO:0000313" key="2">
    <source>
        <dbReference type="Proteomes" id="UP000439022"/>
    </source>
</evidence>
<organism evidence="1 2">
    <name type="scientific">Haloferax litoreum</name>
    <dbReference type="NCBI Taxonomy" id="2666140"/>
    <lineage>
        <taxon>Archaea</taxon>
        <taxon>Methanobacteriati</taxon>
        <taxon>Methanobacteriota</taxon>
        <taxon>Stenosarchaea group</taxon>
        <taxon>Halobacteria</taxon>
        <taxon>Halobacteriales</taxon>
        <taxon>Haloferacaceae</taxon>
        <taxon>Haloferax</taxon>
    </lineage>
</organism>
<proteinExistence type="predicted"/>
<dbReference type="RefSeq" id="WP_151164260.1">
    <property type="nucleotide sequence ID" value="NZ_WKJO01000002.1"/>
</dbReference>
<comment type="caution">
    <text evidence="1">The sequence shown here is derived from an EMBL/GenBank/DDBJ whole genome shotgun (WGS) entry which is preliminary data.</text>
</comment>
<evidence type="ECO:0000313" key="1">
    <source>
        <dbReference type="EMBL" id="MRX23429.1"/>
    </source>
</evidence>
<dbReference type="AlphaFoldDB" id="A0A6A8GKQ2"/>